<evidence type="ECO:0000313" key="2">
    <source>
        <dbReference type="EMBL" id="SNT24212.1"/>
    </source>
</evidence>
<gene>
    <name evidence="2" type="ORF">SAMN06295955_11849</name>
</gene>
<dbReference type="Pfam" id="PF01850">
    <property type="entry name" value="PIN"/>
    <property type="match status" value="1"/>
</dbReference>
<sequence>MTRVALDSNILAYLAGVSRTAEDEDKIAKVRDLIRRLAVEVSLIAPAQTLGELFIVLRRSGASSEEARAILLEFSDAFGTSASEARTALSAADLVVDHKLQFWDALIVTAAAEANCTLLLSEDMQNGFVTRGLTIINPLAEPAHPKLAHLLSKQA</sequence>
<dbReference type="AlphaFoldDB" id="A0A239L2K9"/>
<dbReference type="CDD" id="cd18692">
    <property type="entry name" value="PIN_VapC-like"/>
    <property type="match status" value="1"/>
</dbReference>
<reference evidence="2 3" key="1">
    <citation type="submission" date="2017-06" db="EMBL/GenBank/DDBJ databases">
        <authorList>
            <person name="Kim H.J."/>
            <person name="Triplett B.A."/>
        </authorList>
    </citation>
    <scope>NUCLEOTIDE SEQUENCE [LARGE SCALE GENOMIC DNA]</scope>
    <source>
        <strain evidence="2 3">DS15</strain>
    </source>
</reference>
<dbReference type="SUPFAM" id="SSF88723">
    <property type="entry name" value="PIN domain-like"/>
    <property type="match status" value="1"/>
</dbReference>
<protein>
    <submittedName>
        <fullName evidence="2">Predicted nucleic acid-binding protein, contains PIN domain</fullName>
    </submittedName>
</protein>
<evidence type="ECO:0000259" key="1">
    <source>
        <dbReference type="Pfam" id="PF01850"/>
    </source>
</evidence>
<dbReference type="Proteomes" id="UP000198339">
    <property type="component" value="Unassembled WGS sequence"/>
</dbReference>
<dbReference type="InterPro" id="IPR029060">
    <property type="entry name" value="PIN-like_dom_sf"/>
</dbReference>
<feature type="domain" description="PIN" evidence="1">
    <location>
        <begin position="5"/>
        <end position="123"/>
    </location>
</feature>
<dbReference type="Gene3D" id="3.40.50.1010">
    <property type="entry name" value="5'-nuclease"/>
    <property type="match status" value="1"/>
</dbReference>
<dbReference type="RefSeq" id="WP_089217255.1">
    <property type="nucleotide sequence ID" value="NZ_FZPA01000018.1"/>
</dbReference>
<name>A0A239L2K9_9SPHN</name>
<evidence type="ECO:0000313" key="3">
    <source>
        <dbReference type="Proteomes" id="UP000198339"/>
    </source>
</evidence>
<organism evidence="2 3">
    <name type="scientific">Sphingopyxis indica</name>
    <dbReference type="NCBI Taxonomy" id="436663"/>
    <lineage>
        <taxon>Bacteria</taxon>
        <taxon>Pseudomonadati</taxon>
        <taxon>Pseudomonadota</taxon>
        <taxon>Alphaproteobacteria</taxon>
        <taxon>Sphingomonadales</taxon>
        <taxon>Sphingomonadaceae</taxon>
        <taxon>Sphingopyxis</taxon>
    </lineage>
</organism>
<dbReference type="EMBL" id="FZPA01000018">
    <property type="protein sequence ID" value="SNT24212.1"/>
    <property type="molecule type" value="Genomic_DNA"/>
</dbReference>
<proteinExistence type="predicted"/>
<dbReference type="OrthoDB" id="163436at2"/>
<dbReference type="InterPro" id="IPR002716">
    <property type="entry name" value="PIN_dom"/>
</dbReference>
<accession>A0A239L2K9</accession>
<keyword evidence="3" id="KW-1185">Reference proteome</keyword>